<comment type="caution">
    <text evidence="5">The sequence shown here is derived from an EMBL/GenBank/DDBJ whole genome shotgun (WGS) entry which is preliminary data.</text>
</comment>
<proteinExistence type="inferred from homology"/>
<dbReference type="PANTHER" id="PTHR33392">
    <property type="entry name" value="POLYISOPRENYL-TEICHOIC ACID--PEPTIDOGLYCAN TEICHOIC ACID TRANSFERASE TAGU"/>
    <property type="match status" value="1"/>
</dbReference>
<keyword evidence="3" id="KW-0472">Membrane</keyword>
<keyword evidence="3" id="KW-0812">Transmembrane</keyword>
<dbReference type="PANTHER" id="PTHR33392:SF6">
    <property type="entry name" value="POLYISOPRENYL-TEICHOIC ACID--PEPTIDOGLYCAN TEICHOIC ACID TRANSFERASE TAGU"/>
    <property type="match status" value="1"/>
</dbReference>
<comment type="similarity">
    <text evidence="1">Belongs to the LytR/CpsA/Psr (LCP) family.</text>
</comment>
<dbReference type="OrthoDB" id="27330at2"/>
<keyword evidence="6" id="KW-1185">Reference proteome</keyword>
<dbReference type="Pfam" id="PF03816">
    <property type="entry name" value="LytR_cpsA_psr"/>
    <property type="match status" value="1"/>
</dbReference>
<feature type="compositionally biased region" description="Low complexity" evidence="2">
    <location>
        <begin position="545"/>
        <end position="560"/>
    </location>
</feature>
<dbReference type="NCBIfam" id="TIGR00350">
    <property type="entry name" value="lytR_cpsA_psr"/>
    <property type="match status" value="1"/>
</dbReference>
<feature type="domain" description="Cell envelope-related transcriptional attenuator" evidence="4">
    <location>
        <begin position="244"/>
        <end position="396"/>
    </location>
</feature>
<evidence type="ECO:0000256" key="1">
    <source>
        <dbReference type="ARBA" id="ARBA00006068"/>
    </source>
</evidence>
<evidence type="ECO:0000259" key="4">
    <source>
        <dbReference type="Pfam" id="PF03816"/>
    </source>
</evidence>
<dbReference type="InterPro" id="IPR004474">
    <property type="entry name" value="LytR_CpsA_psr"/>
</dbReference>
<evidence type="ECO:0000256" key="3">
    <source>
        <dbReference type="SAM" id="Phobius"/>
    </source>
</evidence>
<feature type="transmembrane region" description="Helical" evidence="3">
    <location>
        <begin position="71"/>
        <end position="89"/>
    </location>
</feature>
<dbReference type="EMBL" id="SODD01000009">
    <property type="protein sequence ID" value="TDW20993.1"/>
    <property type="molecule type" value="Genomic_DNA"/>
</dbReference>
<protein>
    <submittedName>
        <fullName evidence="5">LytR family transcriptional attenuator</fullName>
    </submittedName>
</protein>
<feature type="transmembrane region" description="Helical" evidence="3">
    <location>
        <begin position="12"/>
        <end position="29"/>
    </location>
</feature>
<organism evidence="5 6">
    <name type="scientific">Breznakia blatticola</name>
    <dbReference type="NCBI Taxonomy" id="1754012"/>
    <lineage>
        <taxon>Bacteria</taxon>
        <taxon>Bacillati</taxon>
        <taxon>Bacillota</taxon>
        <taxon>Erysipelotrichia</taxon>
        <taxon>Erysipelotrichales</taxon>
        <taxon>Erysipelotrichaceae</taxon>
        <taxon>Breznakia</taxon>
    </lineage>
</organism>
<keyword evidence="3" id="KW-1133">Transmembrane helix</keyword>
<dbReference type="SUPFAM" id="SSF53850">
    <property type="entry name" value="Periplasmic binding protein-like II"/>
    <property type="match status" value="1"/>
</dbReference>
<sequence length="615" mass="67274">MKKFIQSRKFDFLLIILLGIALVCAGYFAYQVRVLPMKYRIAVIAITAIVFLILLALTFKRFQIKGTWIRRVIVILITIIYGFVSLYAYKGNHTIRSITDPSKDKYITISVLAKADSDINELKDLEDATVGFQNSTDEDNAKYAKKEINASVANVTYTDQSNYTDLGNSLLNDEIDALIITKSSISTVEDHIEGFTSNTKEIATFQRKVQQTASKNSGKDLTKEPFTILLSGIDTSDTGEASQRSDVNMILIVNPITNHMEMVSFPRDSYIPNLALGGINDKLTHLGNHGVENIMDSIAAISGFEIDFYVQVNFTSVVEIVDAMGGVEVDVAMDFTEQNSQRSFEDGDLIVLKKGLQTLNGEQALAYARNRHDQPEGDVGRTRAQQDIIKAMISKLTTAQGVTAVPSLMETATKYIETDMSYEQLSDFVNYEIEHLEPWTFGSTSLDSGKNDNIPIPYAGGSMPLSVYILSLTDMEMLYYRYQMIINPTNFKDFSFDLEDLYGQLPPYQRPATGMFVGDDFSSEKGGGDYDTDYDEPAYVPPVEEPTVPETPVDNDTDNGSSGGDTGTGSGSTGGSDTPGSNPGDGTNPPSGGETPSEPGTSDPSTDPSAPSTGQ</sequence>
<dbReference type="AlphaFoldDB" id="A0A4R7ZSJ7"/>
<evidence type="ECO:0000313" key="5">
    <source>
        <dbReference type="EMBL" id="TDW20993.1"/>
    </source>
</evidence>
<evidence type="ECO:0000256" key="2">
    <source>
        <dbReference type="SAM" id="MobiDB-lite"/>
    </source>
</evidence>
<evidence type="ECO:0000313" key="6">
    <source>
        <dbReference type="Proteomes" id="UP000294743"/>
    </source>
</evidence>
<feature type="compositionally biased region" description="Gly residues" evidence="2">
    <location>
        <begin position="561"/>
        <end position="574"/>
    </location>
</feature>
<dbReference type="Proteomes" id="UP000294743">
    <property type="component" value="Unassembled WGS sequence"/>
</dbReference>
<feature type="compositionally biased region" description="Low complexity" evidence="2">
    <location>
        <begin position="575"/>
        <end position="615"/>
    </location>
</feature>
<dbReference type="InterPro" id="IPR050922">
    <property type="entry name" value="LytR/CpsA/Psr_CW_biosynth"/>
</dbReference>
<dbReference type="Gene3D" id="3.40.630.190">
    <property type="entry name" value="LCP protein"/>
    <property type="match status" value="1"/>
</dbReference>
<feature type="region of interest" description="Disordered" evidence="2">
    <location>
        <begin position="508"/>
        <end position="615"/>
    </location>
</feature>
<name>A0A4R7ZSJ7_9FIRM</name>
<reference evidence="5 6" key="1">
    <citation type="submission" date="2019-03" db="EMBL/GenBank/DDBJ databases">
        <title>Genomic Encyclopedia of Type Strains, Phase IV (KMG-IV): sequencing the most valuable type-strain genomes for metagenomic binning, comparative biology and taxonomic classification.</title>
        <authorList>
            <person name="Goeker M."/>
        </authorList>
    </citation>
    <scope>NUCLEOTIDE SEQUENCE [LARGE SCALE GENOMIC DNA]</scope>
    <source>
        <strain evidence="5 6">DSM 28867</strain>
    </source>
</reference>
<dbReference type="RefSeq" id="WP_134168753.1">
    <property type="nucleotide sequence ID" value="NZ_SODD01000009.1"/>
</dbReference>
<feature type="transmembrane region" description="Helical" evidence="3">
    <location>
        <begin position="41"/>
        <end position="59"/>
    </location>
</feature>
<accession>A0A4R7ZSJ7</accession>
<gene>
    <name evidence="5" type="ORF">EDD63_10928</name>
</gene>
<dbReference type="Gene3D" id="3.40.190.10">
    <property type="entry name" value="Periplasmic binding protein-like II"/>
    <property type="match status" value="1"/>
</dbReference>